<dbReference type="STRING" id="392015.SAMN05421543_11746"/>
<accession>A0A1I7KMM5</accession>
<keyword evidence="3" id="KW-1185">Reference proteome</keyword>
<dbReference type="InterPro" id="IPR024439">
    <property type="entry name" value="RNHCP"/>
</dbReference>
<proteinExistence type="predicted"/>
<name>A0A1I7KMM5_9BACL</name>
<sequence length="106" mass="11774">MKRFTHRNESFTCAHCGAEVPAAARTCRNHCPFCLYSLHLDVFPGDRAADCGGLMAPVRVTYHSKKGYQIVHRCERCGHESVNIAALDDPVQPDSLDALMALMRRG</sequence>
<reference evidence="3" key="1">
    <citation type="submission" date="2016-10" db="EMBL/GenBank/DDBJ databases">
        <authorList>
            <person name="Varghese N."/>
        </authorList>
    </citation>
    <scope>NUCLEOTIDE SEQUENCE [LARGE SCALE GENOMIC DNA]</scope>
    <source>
        <strain evidence="3">DSM 17980</strain>
    </source>
</reference>
<protein>
    <submittedName>
        <fullName evidence="2">RNHCP domain-containing protein</fullName>
    </submittedName>
</protein>
<dbReference type="EMBL" id="FPBV01000017">
    <property type="protein sequence ID" value="SFU98665.1"/>
    <property type="molecule type" value="Genomic_DNA"/>
</dbReference>
<dbReference type="Proteomes" id="UP000183508">
    <property type="component" value="Unassembled WGS sequence"/>
</dbReference>
<dbReference type="AlphaFoldDB" id="A0A1I7KMM5"/>
<feature type="domain" description="RNHCP" evidence="1">
    <location>
        <begin position="8"/>
        <end position="90"/>
    </location>
</feature>
<evidence type="ECO:0000313" key="3">
    <source>
        <dbReference type="Proteomes" id="UP000183508"/>
    </source>
</evidence>
<organism evidence="2 3">
    <name type="scientific">Alicyclobacillus macrosporangiidus</name>
    <dbReference type="NCBI Taxonomy" id="392015"/>
    <lineage>
        <taxon>Bacteria</taxon>
        <taxon>Bacillati</taxon>
        <taxon>Bacillota</taxon>
        <taxon>Bacilli</taxon>
        <taxon>Bacillales</taxon>
        <taxon>Alicyclobacillaceae</taxon>
        <taxon>Alicyclobacillus</taxon>
    </lineage>
</organism>
<dbReference type="Pfam" id="PF12647">
    <property type="entry name" value="RNHCP"/>
    <property type="match status" value="1"/>
</dbReference>
<evidence type="ECO:0000259" key="1">
    <source>
        <dbReference type="Pfam" id="PF12647"/>
    </source>
</evidence>
<gene>
    <name evidence="2" type="ORF">SAMN05421543_11746</name>
</gene>
<dbReference type="eggNOG" id="COG1162">
    <property type="taxonomic scope" value="Bacteria"/>
</dbReference>
<evidence type="ECO:0000313" key="2">
    <source>
        <dbReference type="EMBL" id="SFU98665.1"/>
    </source>
</evidence>